<proteinExistence type="inferred from homology"/>
<dbReference type="GO" id="GO:0016491">
    <property type="term" value="F:oxidoreductase activity"/>
    <property type="evidence" value="ECO:0007669"/>
    <property type="project" value="UniProtKB-KW"/>
</dbReference>
<dbReference type="GO" id="GO:0097237">
    <property type="term" value="P:cellular response to toxic substance"/>
    <property type="evidence" value="ECO:0007669"/>
    <property type="project" value="UniProtKB-ARBA"/>
</dbReference>
<organism evidence="5 6">
    <name type="scientific">Colletotrichum incanum</name>
    <name type="common">Soybean anthracnose fungus</name>
    <dbReference type="NCBI Taxonomy" id="1573173"/>
    <lineage>
        <taxon>Eukaryota</taxon>
        <taxon>Fungi</taxon>
        <taxon>Dikarya</taxon>
        <taxon>Ascomycota</taxon>
        <taxon>Pezizomycotina</taxon>
        <taxon>Sordariomycetes</taxon>
        <taxon>Hypocreomycetidae</taxon>
        <taxon>Glomerellales</taxon>
        <taxon>Glomerellaceae</taxon>
        <taxon>Colletotrichum</taxon>
        <taxon>Colletotrichum spaethianum species complex</taxon>
    </lineage>
</organism>
<dbReference type="PRINTS" id="PR00368">
    <property type="entry name" value="FADPNR"/>
</dbReference>
<dbReference type="STRING" id="1573173.A0A162NTW5"/>
<evidence type="ECO:0000313" key="5">
    <source>
        <dbReference type="EMBL" id="KZL86306.1"/>
    </source>
</evidence>
<name>A0A162NTW5_COLIC</name>
<feature type="non-terminal residue" evidence="5">
    <location>
        <position position="1"/>
    </location>
</feature>
<comment type="similarity">
    <text evidence="1">Belongs to the class-II pyridine nucleotide-disulfide oxidoreductase family.</text>
</comment>
<dbReference type="AlphaFoldDB" id="A0A162NTW5"/>
<evidence type="ECO:0000256" key="2">
    <source>
        <dbReference type="ARBA" id="ARBA00022630"/>
    </source>
</evidence>
<gene>
    <name evidence="5" type="ORF">CI238_09151</name>
</gene>
<dbReference type="EMBL" id="LFIW01000471">
    <property type="protein sequence ID" value="KZL86306.1"/>
    <property type="molecule type" value="Genomic_DNA"/>
</dbReference>
<reference evidence="5 6" key="1">
    <citation type="submission" date="2015-06" db="EMBL/GenBank/DDBJ databases">
        <title>Survival trade-offs in plant roots during colonization by closely related pathogenic and mutualistic fungi.</title>
        <authorList>
            <person name="Hacquard S."/>
            <person name="Kracher B."/>
            <person name="Hiruma K."/>
            <person name="Weinman A."/>
            <person name="Muench P."/>
            <person name="Garrido Oter R."/>
            <person name="Ver Loren van Themaat E."/>
            <person name="Dallerey J.-F."/>
            <person name="Damm U."/>
            <person name="Henrissat B."/>
            <person name="Lespinet O."/>
            <person name="Thon M."/>
            <person name="Kemen E."/>
            <person name="McHardy A.C."/>
            <person name="Schulze-Lefert P."/>
            <person name="O'Connell R.J."/>
        </authorList>
    </citation>
    <scope>NUCLEOTIDE SEQUENCE [LARGE SCALE GENOMIC DNA]</scope>
    <source>
        <strain evidence="5 6">MAFF 238704</strain>
    </source>
</reference>
<sequence>LSLVYTQVSLCRWPAMKFSIGSLVLSAASSLVLALPINDTLVYDAIIIGGGPAGLSVASALGRVRRNALLIDSGEYRNAPTRHMHDVLGFDGVTPAWYRYAAREQISHYDSVTLTNGTVTKIAGNDAENFIVTTNYADNTTKTLRARKIVLATGLKDNLPDTPGLWENWGKGIYWCPWCDGTEHADQPLGLLSSSFDDLPSLVREILTLNTDIIAFANGTDTAEARAETEAKNPKFQEFLDLHNVTIENRTIAGITRLKDGGDPAHDPSLPTAPEHDLFLVNFTTGEPVERAAFFISFPDEQRSKIGEEAGVQLWGGRLAADVSKGYVTNVPGIYAVGDANSDNSTNVPHALYTGKRTAVSLHVRLAKEDQAKETGVNVTALRRDLELEERSIWDIANGQPGEIMYAGEYDQ</sequence>
<dbReference type="SUPFAM" id="SSF51905">
    <property type="entry name" value="FAD/NAD(P)-binding domain"/>
    <property type="match status" value="1"/>
</dbReference>
<accession>A0A162NTW5</accession>
<evidence type="ECO:0000256" key="3">
    <source>
        <dbReference type="ARBA" id="ARBA00023002"/>
    </source>
</evidence>
<keyword evidence="6" id="KW-1185">Reference proteome</keyword>
<dbReference type="PRINTS" id="PR00469">
    <property type="entry name" value="PNDRDTASEII"/>
</dbReference>
<dbReference type="Pfam" id="PF07992">
    <property type="entry name" value="Pyr_redox_2"/>
    <property type="match status" value="1"/>
</dbReference>
<protein>
    <submittedName>
        <fullName evidence="5">Sulphydryl oxidase</fullName>
    </submittedName>
</protein>
<dbReference type="Gene3D" id="3.50.50.60">
    <property type="entry name" value="FAD/NAD(P)-binding domain"/>
    <property type="match status" value="3"/>
</dbReference>
<evidence type="ECO:0000259" key="4">
    <source>
        <dbReference type="Pfam" id="PF07992"/>
    </source>
</evidence>
<keyword evidence="2" id="KW-0285">Flavoprotein</keyword>
<dbReference type="InterPro" id="IPR023753">
    <property type="entry name" value="FAD/NAD-binding_dom"/>
</dbReference>
<evidence type="ECO:0000256" key="1">
    <source>
        <dbReference type="ARBA" id="ARBA00009333"/>
    </source>
</evidence>
<dbReference type="InterPro" id="IPR036188">
    <property type="entry name" value="FAD/NAD-bd_sf"/>
</dbReference>
<dbReference type="InterPro" id="IPR050097">
    <property type="entry name" value="Ferredoxin-NADP_redctase_2"/>
</dbReference>
<comment type="caution">
    <text evidence="5">The sequence shown here is derived from an EMBL/GenBank/DDBJ whole genome shotgun (WGS) entry which is preliminary data.</text>
</comment>
<dbReference type="PANTHER" id="PTHR48105">
    <property type="entry name" value="THIOREDOXIN REDUCTASE 1-RELATED-RELATED"/>
    <property type="match status" value="1"/>
</dbReference>
<feature type="domain" description="FAD/NAD(P)-binding" evidence="4">
    <location>
        <begin position="43"/>
        <end position="188"/>
    </location>
</feature>
<evidence type="ECO:0000313" key="6">
    <source>
        <dbReference type="Proteomes" id="UP000076584"/>
    </source>
</evidence>
<keyword evidence="3" id="KW-0560">Oxidoreductase</keyword>
<dbReference type="Proteomes" id="UP000076584">
    <property type="component" value="Unassembled WGS sequence"/>
</dbReference>